<feature type="region of interest" description="Disordered" evidence="1">
    <location>
        <begin position="38"/>
        <end position="90"/>
    </location>
</feature>
<feature type="region of interest" description="Disordered" evidence="1">
    <location>
        <begin position="1"/>
        <end position="24"/>
    </location>
</feature>
<comment type="caution">
    <text evidence="3">The sequence shown here is derived from an EMBL/GenBank/DDBJ whole genome shotgun (WGS) entry which is preliminary data.</text>
</comment>
<feature type="transmembrane region" description="Helical" evidence="2">
    <location>
        <begin position="391"/>
        <end position="412"/>
    </location>
</feature>
<dbReference type="Proteomes" id="UP001201163">
    <property type="component" value="Unassembled WGS sequence"/>
</dbReference>
<organism evidence="3 4">
    <name type="scientific">Lactarius akahatsu</name>
    <dbReference type="NCBI Taxonomy" id="416441"/>
    <lineage>
        <taxon>Eukaryota</taxon>
        <taxon>Fungi</taxon>
        <taxon>Dikarya</taxon>
        <taxon>Basidiomycota</taxon>
        <taxon>Agaricomycotina</taxon>
        <taxon>Agaricomycetes</taxon>
        <taxon>Russulales</taxon>
        <taxon>Russulaceae</taxon>
        <taxon>Lactarius</taxon>
    </lineage>
</organism>
<keyword evidence="4" id="KW-1185">Reference proteome</keyword>
<feature type="compositionally biased region" description="Basic and acidic residues" evidence="1">
    <location>
        <begin position="72"/>
        <end position="81"/>
    </location>
</feature>
<evidence type="ECO:0000313" key="3">
    <source>
        <dbReference type="EMBL" id="KAH8984614.1"/>
    </source>
</evidence>
<evidence type="ECO:0000256" key="1">
    <source>
        <dbReference type="SAM" id="MobiDB-lite"/>
    </source>
</evidence>
<keyword evidence="2" id="KW-1133">Transmembrane helix</keyword>
<keyword evidence="2" id="KW-0812">Transmembrane</keyword>
<protein>
    <submittedName>
        <fullName evidence="3">Uncharacterized protein</fullName>
    </submittedName>
</protein>
<dbReference type="EMBL" id="JAKELL010000074">
    <property type="protein sequence ID" value="KAH8984614.1"/>
    <property type="molecule type" value="Genomic_DNA"/>
</dbReference>
<gene>
    <name evidence="3" type="ORF">EDB92DRAFT_2105910</name>
</gene>
<reference evidence="3" key="1">
    <citation type="submission" date="2022-01" db="EMBL/GenBank/DDBJ databases">
        <title>Comparative genomics reveals a dynamic genome evolution in the ectomycorrhizal milk-cap (Lactarius) mushrooms.</title>
        <authorList>
            <consortium name="DOE Joint Genome Institute"/>
            <person name="Lebreton A."/>
            <person name="Tang N."/>
            <person name="Kuo A."/>
            <person name="LaButti K."/>
            <person name="Drula E."/>
            <person name="Barry K."/>
            <person name="Clum A."/>
            <person name="Lipzen A."/>
            <person name="Mousain D."/>
            <person name="Ng V."/>
            <person name="Wang R."/>
            <person name="Wang X."/>
            <person name="Dai Y."/>
            <person name="Henrissat B."/>
            <person name="Grigoriev I.V."/>
            <person name="Guerin-Laguette A."/>
            <person name="Yu F."/>
            <person name="Martin F.M."/>
        </authorList>
    </citation>
    <scope>NUCLEOTIDE SEQUENCE</scope>
    <source>
        <strain evidence="3">QP</strain>
    </source>
</reference>
<feature type="compositionally biased region" description="Basic and acidic residues" evidence="1">
    <location>
        <begin position="1"/>
        <end position="16"/>
    </location>
</feature>
<evidence type="ECO:0000313" key="4">
    <source>
        <dbReference type="Proteomes" id="UP001201163"/>
    </source>
</evidence>
<accession>A0AAD4Q4Y7</accession>
<proteinExistence type="predicted"/>
<sequence length="436" mass="49797">MASKDAEDQTRKRLETNLRNSAADYADYAENTIAKLQQTCLKKNPPRDHAHSTGPQRASDKKFHLFPKPPKPKREPERGESEEPSLEDDCRKAVRQLNIIRSTRAENLEDGYNEPETFCNTTSKTYHDLAMSAKPGVWRALNGSDGSDLTGSFRRAFSISVPPLTLYRNYRSSGYSNLVFGVPVVDPTVNQHWSREGVWVLTKFIGRFYNKRYKWHGSSLRRRIESEEIFSFSSSDNIYAVAMLLEDSLMEDLIQNAHTLFDEPISPSPPPSARARSRFSAISYSSLFASTLFAEPHAIDSEGSASARSFSIIFPSVSSVELSTPPRLPNFLPSPLMGLSPLETPTDGRDPPEPEQFIPEQRSPRLLCNEFAIEDEDFSPNSMNVSYNMHAFYFSTLQFHGYLVFWAHWSLIRGWTTRRRMIPQLLWRIECKHQDR</sequence>
<evidence type="ECO:0000256" key="2">
    <source>
        <dbReference type="SAM" id="Phobius"/>
    </source>
</evidence>
<keyword evidence="2" id="KW-0472">Membrane</keyword>
<name>A0AAD4Q4Y7_9AGAM</name>
<dbReference type="AlphaFoldDB" id="A0AAD4Q4Y7"/>